<evidence type="ECO:0000313" key="2">
    <source>
        <dbReference type="EMBL" id="MBB1488774.1"/>
    </source>
</evidence>
<sequence length="455" mass="51427">MKLYLYLSFRHLDVLRNNRLHFSGVTERADPFENNRPAMSKTPEHVPISEEDFTAELRRQYTALPEHMQALVDEDYFCNQLRQKRPAIEKQMRDRQRPGSGKKQLPDPKKLESLALCRLFKSALNPVIWERYGDQYKGFVVELDVRHPYFSDNRYKAQPQVLKPVSYSSDRPSVKARIQPFPALFYRPQPFESEQEYRLVRPKEVCDQSTDLNGREFFFYNFPPSLISRVIIGCNANDEDRKALLQLFSADLRYKKTPVENLWLDSDLFTLHSKPVQKKAPVASKKPLKAAAADKLESAVRKTEHQARKTPPAVKPALAKKKPVSGAKTGPDVIQSSPPVKKAETMKPGTASSPEAKKPQPDKSRALAQQKAPTQKKVPVQKTTPGQQKARPQKIAASTAPEPVKKTVPDDKKVVTELAKQLVGGELKVPDKKLSAAARSPEMAVIRPGKKKPAQ</sequence>
<gene>
    <name evidence="2" type="ORF">H4O21_19380</name>
</gene>
<reference evidence="2 3" key="1">
    <citation type="submission" date="2020-08" db="EMBL/GenBank/DDBJ databases">
        <title>Oceanospirillum sp. nov. isolated from marine sediment.</title>
        <authorList>
            <person name="Ji X."/>
        </authorList>
    </citation>
    <scope>NUCLEOTIDE SEQUENCE [LARGE SCALE GENOMIC DNA]</scope>
    <source>
        <strain evidence="2 3">D5</strain>
    </source>
</reference>
<feature type="region of interest" description="Disordered" evidence="1">
    <location>
        <begin position="279"/>
        <end position="411"/>
    </location>
</feature>
<keyword evidence="3" id="KW-1185">Reference proteome</keyword>
<feature type="compositionally biased region" description="Basic and acidic residues" evidence="1">
    <location>
        <begin position="87"/>
        <end position="97"/>
    </location>
</feature>
<name>A0A839IVX0_9GAMM</name>
<feature type="compositionally biased region" description="Basic and acidic residues" evidence="1">
    <location>
        <begin position="355"/>
        <end position="365"/>
    </location>
</feature>
<feature type="compositionally biased region" description="Basic and acidic residues" evidence="1">
    <location>
        <begin position="292"/>
        <end position="307"/>
    </location>
</feature>
<feature type="region of interest" description="Disordered" evidence="1">
    <location>
        <begin position="433"/>
        <end position="455"/>
    </location>
</feature>
<feature type="compositionally biased region" description="Low complexity" evidence="1">
    <location>
        <begin position="279"/>
        <end position="291"/>
    </location>
</feature>
<feature type="region of interest" description="Disordered" evidence="1">
    <location>
        <begin position="87"/>
        <end position="107"/>
    </location>
</feature>
<evidence type="ECO:0000313" key="3">
    <source>
        <dbReference type="Proteomes" id="UP000565262"/>
    </source>
</evidence>
<dbReference type="Proteomes" id="UP000565262">
    <property type="component" value="Unassembled WGS sequence"/>
</dbReference>
<proteinExistence type="predicted"/>
<evidence type="ECO:0000256" key="1">
    <source>
        <dbReference type="SAM" id="MobiDB-lite"/>
    </source>
</evidence>
<dbReference type="EMBL" id="JACJFM010000035">
    <property type="protein sequence ID" value="MBB1488774.1"/>
    <property type="molecule type" value="Genomic_DNA"/>
</dbReference>
<dbReference type="AlphaFoldDB" id="A0A839IVX0"/>
<protein>
    <submittedName>
        <fullName evidence="2">Uncharacterized protein</fullName>
    </submittedName>
</protein>
<comment type="caution">
    <text evidence="2">The sequence shown here is derived from an EMBL/GenBank/DDBJ whole genome shotgun (WGS) entry which is preliminary data.</text>
</comment>
<organism evidence="2 3">
    <name type="scientific">Oceanospirillum sediminis</name>
    <dbReference type="NCBI Taxonomy" id="2760088"/>
    <lineage>
        <taxon>Bacteria</taxon>
        <taxon>Pseudomonadati</taxon>
        <taxon>Pseudomonadota</taxon>
        <taxon>Gammaproteobacteria</taxon>
        <taxon>Oceanospirillales</taxon>
        <taxon>Oceanospirillaceae</taxon>
        <taxon>Oceanospirillum</taxon>
    </lineage>
</organism>
<dbReference type="RefSeq" id="WP_182810546.1">
    <property type="nucleotide sequence ID" value="NZ_JACJFM010000035.1"/>
</dbReference>
<accession>A0A839IVX0</accession>